<feature type="domain" description="Endonuclease/exonuclease/phosphatase" evidence="2">
    <location>
        <begin position="15"/>
        <end position="247"/>
    </location>
</feature>
<dbReference type="InterPro" id="IPR038772">
    <property type="entry name" value="Sph/SMPD2-like"/>
</dbReference>
<gene>
    <name evidence="3" type="ORF">ACFPIJ_08640</name>
</gene>
<dbReference type="Proteomes" id="UP001595912">
    <property type="component" value="Unassembled WGS sequence"/>
</dbReference>
<keyword evidence="4" id="KW-1185">Reference proteome</keyword>
<comment type="caution">
    <text evidence="3">The sequence shown here is derived from an EMBL/GenBank/DDBJ whole genome shotgun (WGS) entry which is preliminary data.</text>
</comment>
<keyword evidence="1" id="KW-0472">Membrane</keyword>
<keyword evidence="3" id="KW-0255">Endonuclease</keyword>
<accession>A0ABV9VQK7</accession>
<sequence>MTEVRLLTLNALIRDDVPARLRALGPVLERSGYDIVCLQEVLHRGSARLLRRVTPGYQNRAGTGLTLLAGGLLLMSTWPIRRHRFARFPMTRPLRTELLMRKGAQLAVVDTPAGPLAVVNTHLSANRDDDWSEGNRYTAIIRGELDCLARLITGFEPALPAVVVGDFNVPRDSPVFTRFAAAAGLRDVLAGDTSTTYRPTPRWPLPPALDQVLLRPAPDRPVTARARTVLQDAVRVADGRDLFLSDHYGIEADLSFEAPGPA</sequence>
<evidence type="ECO:0000256" key="1">
    <source>
        <dbReference type="SAM" id="Phobius"/>
    </source>
</evidence>
<keyword evidence="3" id="KW-0540">Nuclease</keyword>
<dbReference type="Pfam" id="PF03372">
    <property type="entry name" value="Exo_endo_phos"/>
    <property type="match status" value="1"/>
</dbReference>
<dbReference type="InterPro" id="IPR005135">
    <property type="entry name" value="Endo/exonuclease/phosphatase"/>
</dbReference>
<reference evidence="4" key="1">
    <citation type="journal article" date="2019" name="Int. J. Syst. Evol. Microbiol.">
        <title>The Global Catalogue of Microorganisms (GCM) 10K type strain sequencing project: providing services to taxonomists for standard genome sequencing and annotation.</title>
        <authorList>
            <consortium name="The Broad Institute Genomics Platform"/>
            <consortium name="The Broad Institute Genome Sequencing Center for Infectious Disease"/>
            <person name="Wu L."/>
            <person name="Ma J."/>
        </authorList>
    </citation>
    <scope>NUCLEOTIDE SEQUENCE [LARGE SCALE GENOMIC DNA]</scope>
    <source>
        <strain evidence="4">CGMCC 4.7152</strain>
    </source>
</reference>
<name>A0ABV9VQK7_9ACTN</name>
<evidence type="ECO:0000313" key="4">
    <source>
        <dbReference type="Proteomes" id="UP001595912"/>
    </source>
</evidence>
<dbReference type="PANTHER" id="PTHR16320:SF23">
    <property type="entry name" value="SPHINGOMYELINASE C 1"/>
    <property type="match status" value="1"/>
</dbReference>
<dbReference type="EMBL" id="JBHSIU010000010">
    <property type="protein sequence ID" value="MFC4997895.1"/>
    <property type="molecule type" value="Genomic_DNA"/>
</dbReference>
<dbReference type="RefSeq" id="WP_380114139.1">
    <property type="nucleotide sequence ID" value="NZ_JBHSIU010000010.1"/>
</dbReference>
<feature type="transmembrane region" description="Helical" evidence="1">
    <location>
        <begin position="61"/>
        <end position="80"/>
    </location>
</feature>
<keyword evidence="1" id="KW-1133">Transmembrane helix</keyword>
<dbReference type="GO" id="GO:0004519">
    <property type="term" value="F:endonuclease activity"/>
    <property type="evidence" value="ECO:0007669"/>
    <property type="project" value="UniProtKB-KW"/>
</dbReference>
<proteinExistence type="predicted"/>
<dbReference type="Gene3D" id="3.60.10.10">
    <property type="entry name" value="Endonuclease/exonuclease/phosphatase"/>
    <property type="match status" value="1"/>
</dbReference>
<organism evidence="3 4">
    <name type="scientific">Dactylosporangium cerinum</name>
    <dbReference type="NCBI Taxonomy" id="1434730"/>
    <lineage>
        <taxon>Bacteria</taxon>
        <taxon>Bacillati</taxon>
        <taxon>Actinomycetota</taxon>
        <taxon>Actinomycetes</taxon>
        <taxon>Micromonosporales</taxon>
        <taxon>Micromonosporaceae</taxon>
        <taxon>Dactylosporangium</taxon>
    </lineage>
</organism>
<dbReference type="InterPro" id="IPR036691">
    <property type="entry name" value="Endo/exonu/phosph_ase_sf"/>
</dbReference>
<dbReference type="PANTHER" id="PTHR16320">
    <property type="entry name" value="SPHINGOMYELINASE FAMILY MEMBER"/>
    <property type="match status" value="1"/>
</dbReference>
<protein>
    <submittedName>
        <fullName evidence="3">Endonuclease/exonuclease/phosphatase family protein</fullName>
    </submittedName>
</protein>
<keyword evidence="1" id="KW-0812">Transmembrane</keyword>
<evidence type="ECO:0000313" key="3">
    <source>
        <dbReference type="EMBL" id="MFC4997895.1"/>
    </source>
</evidence>
<evidence type="ECO:0000259" key="2">
    <source>
        <dbReference type="Pfam" id="PF03372"/>
    </source>
</evidence>
<keyword evidence="3" id="KW-0378">Hydrolase</keyword>
<dbReference type="SUPFAM" id="SSF56219">
    <property type="entry name" value="DNase I-like"/>
    <property type="match status" value="1"/>
</dbReference>